<dbReference type="Gene3D" id="3.90.226.10">
    <property type="entry name" value="2-enoyl-CoA Hydratase, Chain A, domain 1"/>
    <property type="match status" value="1"/>
</dbReference>
<dbReference type="AlphaFoldDB" id="A0A9P5PAI1"/>
<dbReference type="Proteomes" id="UP000772434">
    <property type="component" value="Unassembled WGS sequence"/>
</dbReference>
<dbReference type="InterPro" id="IPR051053">
    <property type="entry name" value="ECH/Chromodomain_protein"/>
</dbReference>
<dbReference type="PANTHER" id="PTHR43684">
    <property type="match status" value="1"/>
</dbReference>
<dbReference type="EMBL" id="JADNRY010000186">
    <property type="protein sequence ID" value="KAF9061964.1"/>
    <property type="molecule type" value="Genomic_DNA"/>
</dbReference>
<dbReference type="InterPro" id="IPR029045">
    <property type="entry name" value="ClpP/crotonase-like_dom_sf"/>
</dbReference>
<dbReference type="OrthoDB" id="2018133at2759"/>
<comment type="caution">
    <text evidence="2">The sequence shown here is derived from an EMBL/GenBank/DDBJ whole genome shotgun (WGS) entry which is preliminary data.</text>
</comment>
<evidence type="ECO:0000256" key="1">
    <source>
        <dbReference type="ARBA" id="ARBA00005254"/>
    </source>
</evidence>
<accession>A0A9P5PAI1</accession>
<protein>
    <submittedName>
        <fullName evidence="2">Peroxisomal enoyl-CoA-hydratase</fullName>
    </submittedName>
</protein>
<evidence type="ECO:0000313" key="3">
    <source>
        <dbReference type="Proteomes" id="UP000772434"/>
    </source>
</evidence>
<organism evidence="2 3">
    <name type="scientific">Rhodocollybia butyracea</name>
    <dbReference type="NCBI Taxonomy" id="206335"/>
    <lineage>
        <taxon>Eukaryota</taxon>
        <taxon>Fungi</taxon>
        <taxon>Dikarya</taxon>
        <taxon>Basidiomycota</taxon>
        <taxon>Agaricomycotina</taxon>
        <taxon>Agaricomycetes</taxon>
        <taxon>Agaricomycetidae</taxon>
        <taxon>Agaricales</taxon>
        <taxon>Marasmiineae</taxon>
        <taxon>Omphalotaceae</taxon>
        <taxon>Rhodocollybia</taxon>
    </lineage>
</organism>
<keyword evidence="3" id="KW-1185">Reference proteome</keyword>
<dbReference type="SUPFAM" id="SSF52096">
    <property type="entry name" value="ClpP/crotonase"/>
    <property type="match status" value="1"/>
</dbReference>
<sequence length="295" mass="32258">MVASVDYNALGFKAIVVNFHGAVLVVTMNRAKQRNSFGDTLPEELIKVFETADRDDHVRVVILTAEPTAPAYSMGTDISTAMADFSRPEGDTDYRDPGGQVASAIYNCRKATIAAVNGHAIGVGMTALQLPFDFRFVWEKAKLSFPFIRLGISPESTSTFLLPRLLGHSRANSLLLTGATFSPTSPLVSGLYHEIIPKREDVLPVALAFAKDIATNTSQISVAHTKGLLQHPGETNEQNHLLDSRTIKLLGTGEDAAEGALAIKERRGPRFNSPLSKNWHPWWRPVDESRPKAKL</sequence>
<dbReference type="InterPro" id="IPR001753">
    <property type="entry name" value="Enoyl-CoA_hydra/iso"/>
</dbReference>
<gene>
    <name evidence="2" type="ORF">BDP27DRAFT_1406446</name>
</gene>
<reference evidence="2" key="1">
    <citation type="submission" date="2020-11" db="EMBL/GenBank/DDBJ databases">
        <authorList>
            <consortium name="DOE Joint Genome Institute"/>
            <person name="Ahrendt S."/>
            <person name="Riley R."/>
            <person name="Andreopoulos W."/>
            <person name="Labutti K."/>
            <person name="Pangilinan J."/>
            <person name="Ruiz-Duenas F.J."/>
            <person name="Barrasa J.M."/>
            <person name="Sanchez-Garcia M."/>
            <person name="Camarero S."/>
            <person name="Miyauchi S."/>
            <person name="Serrano A."/>
            <person name="Linde D."/>
            <person name="Babiker R."/>
            <person name="Drula E."/>
            <person name="Ayuso-Fernandez I."/>
            <person name="Pacheco R."/>
            <person name="Padilla G."/>
            <person name="Ferreira P."/>
            <person name="Barriuso J."/>
            <person name="Kellner H."/>
            <person name="Castanera R."/>
            <person name="Alfaro M."/>
            <person name="Ramirez L."/>
            <person name="Pisabarro A.G."/>
            <person name="Kuo A."/>
            <person name="Tritt A."/>
            <person name="Lipzen A."/>
            <person name="He G."/>
            <person name="Yan M."/>
            <person name="Ng V."/>
            <person name="Cullen D."/>
            <person name="Martin F."/>
            <person name="Rosso M.-N."/>
            <person name="Henrissat B."/>
            <person name="Hibbett D."/>
            <person name="Martinez A.T."/>
            <person name="Grigoriev I.V."/>
        </authorList>
    </citation>
    <scope>NUCLEOTIDE SEQUENCE</scope>
    <source>
        <strain evidence="2">AH 40177</strain>
    </source>
</reference>
<evidence type="ECO:0000313" key="2">
    <source>
        <dbReference type="EMBL" id="KAF9061964.1"/>
    </source>
</evidence>
<comment type="similarity">
    <text evidence="1">Belongs to the enoyl-CoA hydratase/isomerase family.</text>
</comment>
<proteinExistence type="inferred from homology"/>
<dbReference type="Pfam" id="PF00378">
    <property type="entry name" value="ECH_1"/>
    <property type="match status" value="1"/>
</dbReference>
<name>A0A9P5PAI1_9AGAR</name>
<dbReference type="PANTHER" id="PTHR43684:SF4">
    <property type="entry name" value="ENOYL-COA HYDRATASE_ISOMERASE FAMILY PROTEIN (AFU_ORTHOLOGUE AFUA_1G01890)"/>
    <property type="match status" value="1"/>
</dbReference>
<dbReference type="CDD" id="cd06558">
    <property type="entry name" value="crotonase-like"/>
    <property type="match status" value="1"/>
</dbReference>